<feature type="chain" id="PRO_5003095579" evidence="1">
    <location>
        <begin position="22"/>
        <end position="335"/>
    </location>
</feature>
<feature type="domain" description="NAD(P)-binding" evidence="2">
    <location>
        <begin position="83"/>
        <end position="253"/>
    </location>
</feature>
<evidence type="ECO:0000256" key="1">
    <source>
        <dbReference type="SAM" id="SignalP"/>
    </source>
</evidence>
<dbReference type="InterPro" id="IPR016040">
    <property type="entry name" value="NAD(P)-bd_dom"/>
</dbReference>
<dbReference type="AlphaFoldDB" id="D7FMQ6"/>
<dbReference type="OrthoDB" id="419598at2759"/>
<protein>
    <submittedName>
        <fullName evidence="3">Dihydroflavonol-4-reductase</fullName>
        <ecNumber evidence="3">1.1.1.219</ecNumber>
    </submittedName>
</protein>
<keyword evidence="3" id="KW-0560">Oxidoreductase</keyword>
<name>D7FMQ6_ECTSI</name>
<dbReference type="Pfam" id="PF13460">
    <property type="entry name" value="NAD_binding_10"/>
    <property type="match status" value="1"/>
</dbReference>
<evidence type="ECO:0000313" key="3">
    <source>
        <dbReference type="EMBL" id="CBJ25953.1"/>
    </source>
</evidence>
<evidence type="ECO:0000259" key="2">
    <source>
        <dbReference type="Pfam" id="PF13460"/>
    </source>
</evidence>
<dbReference type="GO" id="GO:0045552">
    <property type="term" value="F:dihydroflavanol 4-reductase activity"/>
    <property type="evidence" value="ECO:0007669"/>
    <property type="project" value="UniProtKB-EC"/>
</dbReference>
<keyword evidence="4" id="KW-1185">Reference proteome</keyword>
<sequence length="335" mass="33841">MAWAVSAVVLLTSSFLPHSEAFFSPGSTVRVVGREALSHTPAKCSSAGRTRAGAKLGAAASRASMSAAAGGEISEGDTVVVVGASGGIGRLVTQSLASTGKYKVKGLVRNLEKAKEALLSSAGGGLEIELEQGDILDESSLVAAMKGAACVVACTGTTAFPSKRWNGGNTPDAVDNLAVGNMLRAAAGGGSLKRFVLLSSVGVTRADKFPFVILNAFGVLDAKAKGEAAVRKAAKEGGFGYSIVRPGQIKGDPFLAYSNSGAAVSPDAPEKGSAKRMVSLRQGDSEAGDVNPSSVAEAFTQTVGQAGAIGKSYTVINSLGDAPSQGTWDELFAKL</sequence>
<keyword evidence="1" id="KW-0732">Signal</keyword>
<feature type="signal peptide" evidence="1">
    <location>
        <begin position="1"/>
        <end position="21"/>
    </location>
</feature>
<dbReference type="EC" id="1.1.1.219" evidence="3"/>
<proteinExistence type="predicted"/>
<organism evidence="3 4">
    <name type="scientific">Ectocarpus siliculosus</name>
    <name type="common">Brown alga</name>
    <name type="synonym">Conferva siliculosa</name>
    <dbReference type="NCBI Taxonomy" id="2880"/>
    <lineage>
        <taxon>Eukaryota</taxon>
        <taxon>Sar</taxon>
        <taxon>Stramenopiles</taxon>
        <taxon>Ochrophyta</taxon>
        <taxon>PX clade</taxon>
        <taxon>Phaeophyceae</taxon>
        <taxon>Ectocarpales</taxon>
        <taxon>Ectocarpaceae</taxon>
        <taxon>Ectocarpus</taxon>
    </lineage>
</organism>
<dbReference type="STRING" id="2880.D7FMQ6"/>
<reference evidence="3 4" key="1">
    <citation type="journal article" date="2010" name="Nature">
        <title>The Ectocarpus genome and the independent evolution of multicellularity in brown algae.</title>
        <authorList>
            <person name="Cock J.M."/>
            <person name="Sterck L."/>
            <person name="Rouze P."/>
            <person name="Scornet D."/>
            <person name="Allen A.E."/>
            <person name="Amoutzias G."/>
            <person name="Anthouard V."/>
            <person name="Artiguenave F."/>
            <person name="Aury J.M."/>
            <person name="Badger J.H."/>
            <person name="Beszteri B."/>
            <person name="Billiau K."/>
            <person name="Bonnet E."/>
            <person name="Bothwell J.H."/>
            <person name="Bowler C."/>
            <person name="Boyen C."/>
            <person name="Brownlee C."/>
            <person name="Carrano C.J."/>
            <person name="Charrier B."/>
            <person name="Cho G.Y."/>
            <person name="Coelho S.M."/>
            <person name="Collen J."/>
            <person name="Corre E."/>
            <person name="Da Silva C."/>
            <person name="Delage L."/>
            <person name="Delaroque N."/>
            <person name="Dittami S.M."/>
            <person name="Doulbeau S."/>
            <person name="Elias M."/>
            <person name="Farnham G."/>
            <person name="Gachon C.M."/>
            <person name="Gschloessl B."/>
            <person name="Heesch S."/>
            <person name="Jabbari K."/>
            <person name="Jubin C."/>
            <person name="Kawai H."/>
            <person name="Kimura K."/>
            <person name="Kloareg B."/>
            <person name="Kupper F.C."/>
            <person name="Lang D."/>
            <person name="Le Bail A."/>
            <person name="Leblanc C."/>
            <person name="Lerouge P."/>
            <person name="Lohr M."/>
            <person name="Lopez P.J."/>
            <person name="Martens C."/>
            <person name="Maumus F."/>
            <person name="Michel G."/>
            <person name="Miranda-Saavedra D."/>
            <person name="Morales J."/>
            <person name="Moreau H."/>
            <person name="Motomura T."/>
            <person name="Nagasato C."/>
            <person name="Napoli C.A."/>
            <person name="Nelson D.R."/>
            <person name="Nyvall-Collen P."/>
            <person name="Peters A.F."/>
            <person name="Pommier C."/>
            <person name="Potin P."/>
            <person name="Poulain J."/>
            <person name="Quesneville H."/>
            <person name="Read B."/>
            <person name="Rensing S.A."/>
            <person name="Ritter A."/>
            <person name="Rousvoal S."/>
            <person name="Samanta M."/>
            <person name="Samson G."/>
            <person name="Schroeder D.C."/>
            <person name="Segurens B."/>
            <person name="Strittmatter M."/>
            <person name="Tonon T."/>
            <person name="Tregear J.W."/>
            <person name="Valentin K."/>
            <person name="von Dassow P."/>
            <person name="Yamagishi T."/>
            <person name="Van de Peer Y."/>
            <person name="Wincker P."/>
        </authorList>
    </citation>
    <scope>NUCLEOTIDE SEQUENCE [LARGE SCALE GENOMIC DNA]</scope>
    <source>
        <strain evidence="4">Ec32 / CCAP1310/4</strain>
    </source>
</reference>
<dbReference type="SUPFAM" id="SSF51735">
    <property type="entry name" value="NAD(P)-binding Rossmann-fold domains"/>
    <property type="match status" value="1"/>
</dbReference>
<dbReference type="PANTHER" id="PTHR15020">
    <property type="entry name" value="FLAVIN REDUCTASE-RELATED"/>
    <property type="match status" value="1"/>
</dbReference>
<dbReference type="EMBL" id="FN649749">
    <property type="protein sequence ID" value="CBJ25953.1"/>
    <property type="molecule type" value="Genomic_DNA"/>
</dbReference>
<dbReference type="Proteomes" id="UP000002630">
    <property type="component" value="Linkage Group LG24"/>
</dbReference>
<evidence type="ECO:0000313" key="4">
    <source>
        <dbReference type="Proteomes" id="UP000002630"/>
    </source>
</evidence>
<dbReference type="Gene3D" id="3.40.50.720">
    <property type="entry name" value="NAD(P)-binding Rossmann-like Domain"/>
    <property type="match status" value="1"/>
</dbReference>
<dbReference type="PANTHER" id="PTHR15020:SF50">
    <property type="entry name" value="UPF0659 PROTEIN YMR090W"/>
    <property type="match status" value="1"/>
</dbReference>
<dbReference type="OMA" id="THIICCT"/>
<accession>D7FMQ6</accession>
<dbReference type="InterPro" id="IPR036291">
    <property type="entry name" value="NAD(P)-bd_dom_sf"/>
</dbReference>
<dbReference type="EMBL" id="FN648214">
    <property type="protein sequence ID" value="CBJ25953.1"/>
    <property type="molecule type" value="Genomic_DNA"/>
</dbReference>
<dbReference type="InParanoid" id="D7FMQ6"/>
<gene>
    <name evidence="3" type="ORF">Esi_0017_0193</name>
</gene>
<dbReference type="eggNOG" id="KOG1203">
    <property type="taxonomic scope" value="Eukaryota"/>
</dbReference>